<keyword evidence="5" id="KW-0256">Endoplasmic reticulum</keyword>
<evidence type="ECO:0000256" key="8">
    <source>
        <dbReference type="ARBA" id="ARBA00023136"/>
    </source>
</evidence>
<comment type="similarity">
    <text evidence="2">Belongs to the WRB/GET1 family.</text>
</comment>
<evidence type="ECO:0000256" key="5">
    <source>
        <dbReference type="ARBA" id="ARBA00022824"/>
    </source>
</evidence>
<comment type="subcellular location">
    <subcellularLocation>
        <location evidence="1">Endoplasmic reticulum membrane</location>
        <topology evidence="1">Multi-pass membrane protein</topology>
    </subcellularLocation>
</comment>
<dbReference type="AlphaFoldDB" id="A0A4T0X0W7"/>
<gene>
    <name evidence="11" type="ORF">CANINC_002504</name>
</gene>
<sequence length="211" mass="24441">MNYALGVEVQPLLATITIVTIITYIFTYLINREKCSNWIASKFLGDKDSIKKLSVLSKERRQIELERNSISAQDQYAKWTKLNRKLNKLNDEITGLSEKISSEQSKHINTISRLIMIVQNAPMYFVKFWYARTPVLLFIQNTPYSWKIPFPLSYLMRMPMGQRNSVSALFWCMAVEGVLSVIHTFGVDFYKHFCNTEPIVAEAKAPTEEKI</sequence>
<evidence type="ECO:0000256" key="7">
    <source>
        <dbReference type="ARBA" id="ARBA00023054"/>
    </source>
</evidence>
<keyword evidence="12" id="KW-1185">Reference proteome</keyword>
<dbReference type="STRING" id="52247.A0A4T0X0W7"/>
<dbReference type="OrthoDB" id="69461at2759"/>
<comment type="caution">
    <text evidence="11">The sequence shown here is derived from an EMBL/GenBank/DDBJ whole genome shotgun (WGS) entry which is preliminary data.</text>
</comment>
<evidence type="ECO:0000256" key="2">
    <source>
        <dbReference type="ARBA" id="ARBA00010799"/>
    </source>
</evidence>
<evidence type="ECO:0000256" key="4">
    <source>
        <dbReference type="ARBA" id="ARBA00022692"/>
    </source>
</evidence>
<name>A0A4T0X0W7_9ASCO</name>
<feature type="coiled-coil region" evidence="9">
    <location>
        <begin position="79"/>
        <end position="106"/>
    </location>
</feature>
<evidence type="ECO:0000313" key="11">
    <source>
        <dbReference type="EMBL" id="TID28327.1"/>
    </source>
</evidence>
<evidence type="ECO:0008006" key="13">
    <source>
        <dbReference type="Google" id="ProtNLM"/>
    </source>
</evidence>
<keyword evidence="6 10" id="KW-1133">Transmembrane helix</keyword>
<feature type="transmembrane region" description="Helical" evidence="10">
    <location>
        <begin position="12"/>
        <end position="30"/>
    </location>
</feature>
<keyword evidence="4 10" id="KW-0812">Transmembrane</keyword>
<evidence type="ECO:0000256" key="3">
    <source>
        <dbReference type="ARBA" id="ARBA00022448"/>
    </source>
</evidence>
<dbReference type="GO" id="GO:0005789">
    <property type="term" value="C:endoplasmic reticulum membrane"/>
    <property type="evidence" value="ECO:0007669"/>
    <property type="project" value="UniProtKB-SubCell"/>
</dbReference>
<evidence type="ECO:0000256" key="10">
    <source>
        <dbReference type="SAM" id="Phobius"/>
    </source>
</evidence>
<keyword evidence="8 10" id="KW-0472">Membrane</keyword>
<dbReference type="Proteomes" id="UP000307173">
    <property type="component" value="Unassembled WGS sequence"/>
</dbReference>
<dbReference type="Pfam" id="PF04420">
    <property type="entry name" value="CHD5"/>
    <property type="match status" value="1"/>
</dbReference>
<dbReference type="EMBL" id="SELW01000405">
    <property type="protein sequence ID" value="TID28327.1"/>
    <property type="molecule type" value="Genomic_DNA"/>
</dbReference>
<proteinExistence type="inferred from homology"/>
<evidence type="ECO:0000313" key="12">
    <source>
        <dbReference type="Proteomes" id="UP000307173"/>
    </source>
</evidence>
<protein>
    <recommendedName>
        <fullName evidence="13">Guided entry of tail-anchored proteins 1</fullName>
    </recommendedName>
</protein>
<keyword evidence="7 9" id="KW-0175">Coiled coil</keyword>
<organism evidence="11 12">
    <name type="scientific">Pichia inconspicua</name>
    <dbReference type="NCBI Taxonomy" id="52247"/>
    <lineage>
        <taxon>Eukaryota</taxon>
        <taxon>Fungi</taxon>
        <taxon>Dikarya</taxon>
        <taxon>Ascomycota</taxon>
        <taxon>Saccharomycotina</taxon>
        <taxon>Pichiomycetes</taxon>
        <taxon>Pichiales</taxon>
        <taxon>Pichiaceae</taxon>
        <taxon>Pichia</taxon>
    </lineage>
</organism>
<dbReference type="GO" id="GO:0043495">
    <property type="term" value="F:protein-membrane adaptor activity"/>
    <property type="evidence" value="ECO:0007669"/>
    <property type="project" value="TreeGrafter"/>
</dbReference>
<feature type="transmembrane region" description="Helical" evidence="10">
    <location>
        <begin position="166"/>
        <end position="186"/>
    </location>
</feature>
<reference evidence="11 12" key="1">
    <citation type="journal article" date="2019" name="Front. Genet.">
        <title>Whole-Genome Sequencing of the Opportunistic Yeast Pathogen Candida inconspicua Uncovers Its Hybrid Origin.</title>
        <authorList>
            <person name="Mixao V."/>
            <person name="Hansen A.P."/>
            <person name="Saus E."/>
            <person name="Boekhout T."/>
            <person name="Lass-Florl C."/>
            <person name="Gabaldon T."/>
        </authorList>
    </citation>
    <scope>NUCLEOTIDE SEQUENCE [LARGE SCALE GENOMIC DNA]</scope>
    <source>
        <strain evidence="11 12">CBS 180</strain>
    </source>
</reference>
<dbReference type="InterPro" id="IPR028945">
    <property type="entry name" value="Get1"/>
</dbReference>
<dbReference type="GO" id="GO:0043529">
    <property type="term" value="C:GET complex"/>
    <property type="evidence" value="ECO:0007669"/>
    <property type="project" value="TreeGrafter"/>
</dbReference>
<accession>A0A4T0X0W7</accession>
<evidence type="ECO:0000256" key="6">
    <source>
        <dbReference type="ARBA" id="ARBA00022989"/>
    </source>
</evidence>
<evidence type="ECO:0000256" key="1">
    <source>
        <dbReference type="ARBA" id="ARBA00004477"/>
    </source>
</evidence>
<dbReference type="PANTHER" id="PTHR42650">
    <property type="entry name" value="TAIL-ANCHORED PROTEIN INSERTION RECEPTOR WRB"/>
    <property type="match status" value="1"/>
</dbReference>
<keyword evidence="3" id="KW-0813">Transport</keyword>
<dbReference type="InterPro" id="IPR029012">
    <property type="entry name" value="Helix_hairpin_bin_sf"/>
</dbReference>
<dbReference type="Gene3D" id="1.10.287.660">
    <property type="entry name" value="Helix hairpin bin"/>
    <property type="match status" value="1"/>
</dbReference>
<evidence type="ECO:0000256" key="9">
    <source>
        <dbReference type="SAM" id="Coils"/>
    </source>
</evidence>
<dbReference type="PANTHER" id="PTHR42650:SF1">
    <property type="entry name" value="GUIDED ENTRY OF TAIL-ANCHORED PROTEINS FACTOR 1"/>
    <property type="match status" value="1"/>
</dbReference>
<dbReference type="GO" id="GO:0071816">
    <property type="term" value="P:tail-anchored membrane protein insertion into ER membrane"/>
    <property type="evidence" value="ECO:0007669"/>
    <property type="project" value="InterPro"/>
</dbReference>